<evidence type="ECO:0000313" key="13">
    <source>
        <dbReference type="Proteomes" id="UP000001744"/>
    </source>
</evidence>
<sequence>MESQNTLWYCHACSNEYSGGETCPRCGSDFIEMIDNNTTPENDPRNFVPGEGDEQAGPNPFQAFFQFLRPGSVQTFTFPPPGNGEGQERENGTQSQNGETAAPTLDHNNGPEGSNSIPVESFQQQAQGFLRALFGGALGRSNENETDGAPPTQQGTTDMQTENTNTAPTAAHGDVSPQSSTAFTTAESSPDRAMDTAAANAAPGDNSEGQTHAGEQNGPREEQPNRPFATAQSFVFAMGPNGTMQQISSSNLPFPLAPGTDGTGAEGPIPIADLGTTLERIFGSLGAQPANGQGFNPATVFGELFNLAGNPGDYVWGARGLDDIISQLMEQTSAQHAPPPAPESVIEQLPVEKVPQNLVDEEYECTVCLENFKTGDDVVRLPCKHYFHEQCIKPWLRVNGTCAVCRAPVDPNAAASTSDRQRGPANDSSSSTNNEPNLSSTSSSSTAATATRSTASATATAPASNDDHDHDDFDHDANLATSTELPLQEPPE</sequence>
<dbReference type="GO" id="GO:0008270">
    <property type="term" value="F:zinc ion binding"/>
    <property type="evidence" value="ECO:0007669"/>
    <property type="project" value="UniProtKB-KW"/>
</dbReference>
<dbReference type="EMBL" id="KE651168">
    <property type="protein sequence ID" value="EEB06551.1"/>
    <property type="molecule type" value="Genomic_DNA"/>
</dbReference>
<feature type="region of interest" description="Disordered" evidence="9">
    <location>
        <begin position="139"/>
        <end position="226"/>
    </location>
</feature>
<keyword evidence="3" id="KW-0808">Transferase</keyword>
<dbReference type="PANTHER" id="PTHR45931:SF3">
    <property type="entry name" value="RING ZINC FINGER-CONTAINING PROTEIN"/>
    <property type="match status" value="1"/>
</dbReference>
<feature type="compositionally biased region" description="Low complexity" evidence="9">
    <location>
        <begin position="428"/>
        <end position="464"/>
    </location>
</feature>
<dbReference type="InterPro" id="IPR013083">
    <property type="entry name" value="Znf_RING/FYVE/PHD"/>
</dbReference>
<evidence type="ECO:0000256" key="2">
    <source>
        <dbReference type="ARBA" id="ARBA00012483"/>
    </source>
</evidence>
<evidence type="ECO:0000313" key="11">
    <source>
        <dbReference type="EMBL" id="EEB06551.1"/>
    </source>
</evidence>
<keyword evidence="4" id="KW-0479">Metal-binding</keyword>
<dbReference type="FunFam" id="3.30.40.10:FF:000127">
    <property type="entry name" value="E3 ubiquitin-protein ligase RNF181"/>
    <property type="match status" value="1"/>
</dbReference>
<gene>
    <name evidence="12" type="primary">bop1</name>
    <name evidence="11" type="ORF">SJAG_01593</name>
</gene>
<dbReference type="SUPFAM" id="SSF57850">
    <property type="entry name" value="RING/U-box"/>
    <property type="match status" value="1"/>
</dbReference>
<dbReference type="HOGENOM" id="CLU_554503_0_0_1"/>
<dbReference type="RefSeq" id="XP_002172844.1">
    <property type="nucleotide sequence ID" value="XM_002172808.2"/>
</dbReference>
<feature type="region of interest" description="Disordered" evidence="9">
    <location>
        <begin position="73"/>
        <end position="118"/>
    </location>
</feature>
<feature type="domain" description="RING-type" evidence="10">
    <location>
        <begin position="365"/>
        <end position="406"/>
    </location>
</feature>
<dbReference type="OMA" id="FDIRFIF"/>
<accession>B6JYD3</accession>
<comment type="catalytic activity">
    <reaction evidence="1">
        <text>S-ubiquitinyl-[E2 ubiquitin-conjugating enzyme]-L-cysteine + [acceptor protein]-L-lysine = [E2 ubiquitin-conjugating enzyme]-L-cysteine + N(6)-ubiquitinyl-[acceptor protein]-L-lysine.</text>
        <dbReference type="EC" id="2.3.2.27"/>
    </reaction>
</comment>
<evidence type="ECO:0000256" key="4">
    <source>
        <dbReference type="ARBA" id="ARBA00022723"/>
    </source>
</evidence>
<dbReference type="JaponicusDB" id="SJAG_01593">
    <property type="gene designation" value="bop1"/>
</dbReference>
<dbReference type="eggNOG" id="KOG0800">
    <property type="taxonomic scope" value="Eukaryota"/>
</dbReference>
<dbReference type="PANTHER" id="PTHR45931">
    <property type="entry name" value="SI:CH211-59O9.10"/>
    <property type="match status" value="1"/>
</dbReference>
<feature type="compositionally biased region" description="Polar residues" evidence="9">
    <location>
        <begin position="151"/>
        <end position="168"/>
    </location>
</feature>
<dbReference type="OrthoDB" id="8062037at2759"/>
<keyword evidence="11" id="KW-0436">Ligase</keyword>
<proteinExistence type="predicted"/>
<feature type="region of interest" description="Disordered" evidence="9">
    <location>
        <begin position="412"/>
        <end position="492"/>
    </location>
</feature>
<evidence type="ECO:0000256" key="8">
    <source>
        <dbReference type="PROSITE-ProRule" id="PRU00175"/>
    </source>
</evidence>
<dbReference type="Proteomes" id="UP000001744">
    <property type="component" value="Unassembled WGS sequence"/>
</dbReference>
<evidence type="ECO:0000256" key="5">
    <source>
        <dbReference type="ARBA" id="ARBA00022771"/>
    </source>
</evidence>
<dbReference type="GO" id="GO:0016874">
    <property type="term" value="F:ligase activity"/>
    <property type="evidence" value="ECO:0007669"/>
    <property type="project" value="UniProtKB-KW"/>
</dbReference>
<dbReference type="EC" id="2.3.2.27" evidence="2"/>
<dbReference type="PROSITE" id="PS50089">
    <property type="entry name" value="ZF_RING_2"/>
    <property type="match status" value="1"/>
</dbReference>
<feature type="compositionally biased region" description="Basic and acidic residues" evidence="9">
    <location>
        <begin position="465"/>
        <end position="477"/>
    </location>
</feature>
<evidence type="ECO:0000256" key="9">
    <source>
        <dbReference type="SAM" id="MobiDB-lite"/>
    </source>
</evidence>
<protein>
    <recommendedName>
        <fullName evidence="2">RING-type E3 ubiquitin transferase</fullName>
        <ecNumber evidence="2">2.3.2.27</ecNumber>
    </recommendedName>
</protein>
<evidence type="ECO:0000256" key="1">
    <source>
        <dbReference type="ARBA" id="ARBA00000900"/>
    </source>
</evidence>
<evidence type="ECO:0000256" key="3">
    <source>
        <dbReference type="ARBA" id="ARBA00022679"/>
    </source>
</evidence>
<dbReference type="VEuPathDB" id="FungiDB:SJAG_01593"/>
<dbReference type="CDD" id="cd16667">
    <property type="entry name" value="RING-H2_RNF126-like"/>
    <property type="match status" value="1"/>
</dbReference>
<dbReference type="GO" id="GO:0005634">
    <property type="term" value="C:nucleus"/>
    <property type="evidence" value="ECO:0000318"/>
    <property type="project" value="GO_Central"/>
</dbReference>
<dbReference type="GO" id="GO:0016567">
    <property type="term" value="P:protein ubiquitination"/>
    <property type="evidence" value="ECO:0007669"/>
    <property type="project" value="UniProtKB-ARBA"/>
</dbReference>
<organism evidence="11 13">
    <name type="scientific">Schizosaccharomyces japonicus (strain yFS275 / FY16936)</name>
    <name type="common">Fission yeast</name>
    <dbReference type="NCBI Taxonomy" id="402676"/>
    <lineage>
        <taxon>Eukaryota</taxon>
        <taxon>Fungi</taxon>
        <taxon>Dikarya</taxon>
        <taxon>Ascomycota</taxon>
        <taxon>Taphrinomycotina</taxon>
        <taxon>Schizosaccharomycetes</taxon>
        <taxon>Schizosaccharomycetales</taxon>
        <taxon>Schizosaccharomycetaceae</taxon>
        <taxon>Schizosaccharomyces</taxon>
    </lineage>
</organism>
<feature type="compositionally biased region" description="Polar residues" evidence="9">
    <location>
        <begin position="176"/>
        <end position="188"/>
    </location>
</feature>
<dbReference type="InterPro" id="IPR051834">
    <property type="entry name" value="RING_finger_E3_ligase"/>
</dbReference>
<dbReference type="GO" id="GO:0006511">
    <property type="term" value="P:ubiquitin-dependent protein catabolic process"/>
    <property type="evidence" value="ECO:0000318"/>
    <property type="project" value="GO_Central"/>
</dbReference>
<dbReference type="SMART" id="SM00184">
    <property type="entry name" value="RING"/>
    <property type="match status" value="1"/>
</dbReference>
<dbReference type="Gene3D" id="3.30.40.10">
    <property type="entry name" value="Zinc/RING finger domain, C3HC4 (zinc finger)"/>
    <property type="match status" value="1"/>
</dbReference>
<feature type="region of interest" description="Disordered" evidence="9">
    <location>
        <begin position="38"/>
        <end position="57"/>
    </location>
</feature>
<dbReference type="GO" id="GO:0061630">
    <property type="term" value="F:ubiquitin protein ligase activity"/>
    <property type="evidence" value="ECO:0000318"/>
    <property type="project" value="GO_Central"/>
</dbReference>
<dbReference type="GeneID" id="7052280"/>
<keyword evidence="6" id="KW-0833">Ubl conjugation pathway</keyword>
<keyword evidence="13" id="KW-1185">Reference proteome</keyword>
<dbReference type="STRING" id="402676.B6JYD3"/>
<keyword evidence="7" id="KW-0862">Zinc</keyword>
<name>B6JYD3_SCHJY</name>
<dbReference type="Pfam" id="PF13639">
    <property type="entry name" value="zf-RING_2"/>
    <property type="match status" value="1"/>
</dbReference>
<reference evidence="11 13" key="1">
    <citation type="journal article" date="2011" name="Science">
        <title>Comparative functional genomics of the fission yeasts.</title>
        <authorList>
            <person name="Rhind N."/>
            <person name="Chen Z."/>
            <person name="Yassour M."/>
            <person name="Thompson D.A."/>
            <person name="Haas B.J."/>
            <person name="Habib N."/>
            <person name="Wapinski I."/>
            <person name="Roy S."/>
            <person name="Lin M.F."/>
            <person name="Heiman D.I."/>
            <person name="Young S.K."/>
            <person name="Furuya K."/>
            <person name="Guo Y."/>
            <person name="Pidoux A."/>
            <person name="Chen H.M."/>
            <person name="Robbertse B."/>
            <person name="Goldberg J.M."/>
            <person name="Aoki K."/>
            <person name="Bayne E.H."/>
            <person name="Berlin A.M."/>
            <person name="Desjardins C.A."/>
            <person name="Dobbs E."/>
            <person name="Dukaj L."/>
            <person name="Fan L."/>
            <person name="FitzGerald M.G."/>
            <person name="French C."/>
            <person name="Gujja S."/>
            <person name="Hansen K."/>
            <person name="Keifenheim D."/>
            <person name="Levin J.Z."/>
            <person name="Mosher R.A."/>
            <person name="Mueller C.A."/>
            <person name="Pfiffner J."/>
            <person name="Priest M."/>
            <person name="Russ C."/>
            <person name="Smialowska A."/>
            <person name="Swoboda P."/>
            <person name="Sykes S.M."/>
            <person name="Vaughn M."/>
            <person name="Vengrova S."/>
            <person name="Yoder R."/>
            <person name="Zeng Q."/>
            <person name="Allshire R."/>
            <person name="Baulcombe D."/>
            <person name="Birren B.W."/>
            <person name="Brown W."/>
            <person name="Ekwall K."/>
            <person name="Kellis M."/>
            <person name="Leatherwood J."/>
            <person name="Levin H."/>
            <person name="Margalit H."/>
            <person name="Martienssen R."/>
            <person name="Nieduszynski C.A."/>
            <person name="Spatafora J.W."/>
            <person name="Friedman N."/>
            <person name="Dalgaard J.Z."/>
            <person name="Baumann P."/>
            <person name="Niki H."/>
            <person name="Regev A."/>
            <person name="Nusbaum C."/>
        </authorList>
    </citation>
    <scope>NUCLEOTIDE SEQUENCE [LARGE SCALE GENOMIC DNA]</scope>
    <source>
        <strain evidence="13">yFS275 / FY16936</strain>
    </source>
</reference>
<evidence type="ECO:0000313" key="12">
    <source>
        <dbReference type="JaponicusDB" id="SJAG_01593"/>
    </source>
</evidence>
<dbReference type="InterPro" id="IPR001841">
    <property type="entry name" value="Znf_RING"/>
</dbReference>
<evidence type="ECO:0000259" key="10">
    <source>
        <dbReference type="PROSITE" id="PS50089"/>
    </source>
</evidence>
<evidence type="ECO:0000256" key="7">
    <source>
        <dbReference type="ARBA" id="ARBA00022833"/>
    </source>
</evidence>
<dbReference type="AlphaFoldDB" id="B6JYD3"/>
<evidence type="ECO:0000256" key="6">
    <source>
        <dbReference type="ARBA" id="ARBA00022786"/>
    </source>
</evidence>
<keyword evidence="5 8" id="KW-0863">Zinc-finger</keyword>